<gene>
    <name evidence="12" type="ORF">KIS1582_3994</name>
</gene>
<keyword evidence="2" id="KW-0645">Protease</keyword>
<evidence type="ECO:0000313" key="13">
    <source>
        <dbReference type="Proteomes" id="UP000465778"/>
    </source>
</evidence>
<dbReference type="RefSeq" id="WP_159346320.1">
    <property type="nucleotide sequence ID" value="NZ_JBALOT010000093.1"/>
</dbReference>
<evidence type="ECO:0000256" key="2">
    <source>
        <dbReference type="ARBA" id="ARBA00022670"/>
    </source>
</evidence>
<proteinExistence type="predicted"/>
<keyword evidence="5" id="KW-0256">Endoplasmic reticulum</keyword>
<dbReference type="PRINTS" id="PR00728">
    <property type="entry name" value="SIGNALPTASE"/>
</dbReference>
<keyword evidence="3 11" id="KW-0812">Transmembrane</keyword>
<comment type="function">
    <text evidence="9">Catalytic component of the signal peptidase complex (SPC) which catalyzes the cleavage of N-terminal signal sequences from nascent proteins as they are translocated into the lumen of the endoplasmic reticulum. Specifically cleaves N-terminal signal peptides that contain a hydrophobic alpha-helix (h-region) shorter than 18-20 amino acids.</text>
</comment>
<dbReference type="SUPFAM" id="SSF51306">
    <property type="entry name" value="LexA/Signal peptidase"/>
    <property type="match status" value="1"/>
</dbReference>
<evidence type="ECO:0000313" key="12">
    <source>
        <dbReference type="EMBL" id="KAF0822215.1"/>
    </source>
</evidence>
<evidence type="ECO:0000256" key="3">
    <source>
        <dbReference type="ARBA" id="ARBA00022692"/>
    </source>
</evidence>
<keyword evidence="6" id="KW-0735">Signal-anchor</keyword>
<evidence type="ECO:0000256" key="7">
    <source>
        <dbReference type="ARBA" id="ARBA00022989"/>
    </source>
</evidence>
<comment type="subcellular location">
    <subcellularLocation>
        <location evidence="1">Endoplasmic reticulum membrane</location>
        <topology evidence="1">Single-pass type II membrane protein</topology>
    </subcellularLocation>
</comment>
<evidence type="ECO:0000256" key="8">
    <source>
        <dbReference type="ARBA" id="ARBA00023136"/>
    </source>
</evidence>
<keyword evidence="7 11" id="KW-1133">Transmembrane helix</keyword>
<keyword evidence="8 11" id="KW-0472">Membrane</keyword>
<dbReference type="GO" id="GO:0006465">
    <property type="term" value="P:signal peptide processing"/>
    <property type="evidence" value="ECO:0007669"/>
    <property type="project" value="UniProtKB-UniRule"/>
</dbReference>
<evidence type="ECO:0000256" key="5">
    <source>
        <dbReference type="ARBA" id="ARBA00022824"/>
    </source>
</evidence>
<dbReference type="GO" id="GO:0016020">
    <property type="term" value="C:membrane"/>
    <property type="evidence" value="ECO:0007669"/>
    <property type="project" value="UniProtKB-UniRule"/>
</dbReference>
<protein>
    <recommendedName>
        <fullName evidence="10">Signal peptidase I</fullName>
        <ecNumber evidence="10">3.4.21.89</ecNumber>
    </recommendedName>
</protein>
<accession>A0A800N8T6</accession>
<dbReference type="OrthoDB" id="2243765at2"/>
<evidence type="ECO:0000256" key="4">
    <source>
        <dbReference type="ARBA" id="ARBA00022801"/>
    </source>
</evidence>
<dbReference type="PANTHER" id="PTHR10806:SF6">
    <property type="entry name" value="SIGNAL PEPTIDASE COMPLEX CATALYTIC SUBUNIT SEC11"/>
    <property type="match status" value="1"/>
</dbReference>
<organism evidence="12 13">
    <name type="scientific">Cytobacillus firmus</name>
    <name type="common">Bacillus firmus</name>
    <dbReference type="NCBI Taxonomy" id="1399"/>
    <lineage>
        <taxon>Bacteria</taxon>
        <taxon>Bacillati</taxon>
        <taxon>Bacillota</taxon>
        <taxon>Bacilli</taxon>
        <taxon>Bacillales</taxon>
        <taxon>Bacillaceae</taxon>
        <taxon>Cytobacillus</taxon>
    </lineage>
</organism>
<sequence>MKKIMKVLSNALTLLLYLLLITMIFIVISSKASGGEPQIFGNQLKTVLSGSMEPTFKTGSIIVVKPVEDPSALKKEDIITFMEEEGQLVTHRITDVIKSGENTLYKTKGDNNEEADSTLVMAQNVVGEYTGFTFPLVGYFIDFAKSKNGTSLMLILPGLLLLSYSVITIYRALKEIDKPRTPKKIEKTA</sequence>
<name>A0A800N8T6_CYTFI</name>
<dbReference type="GO" id="GO:0004252">
    <property type="term" value="F:serine-type endopeptidase activity"/>
    <property type="evidence" value="ECO:0007669"/>
    <property type="project" value="UniProtKB-UniRule"/>
</dbReference>
<dbReference type="CDD" id="cd06462">
    <property type="entry name" value="Peptidase_S24_S26"/>
    <property type="match status" value="1"/>
</dbReference>
<dbReference type="GO" id="GO:0009003">
    <property type="term" value="F:signal peptidase activity"/>
    <property type="evidence" value="ECO:0007669"/>
    <property type="project" value="UniProtKB-EC"/>
</dbReference>
<dbReference type="PROSITE" id="PS00501">
    <property type="entry name" value="SPASE_I_1"/>
    <property type="match status" value="1"/>
</dbReference>
<evidence type="ECO:0000256" key="1">
    <source>
        <dbReference type="ARBA" id="ARBA00004648"/>
    </source>
</evidence>
<dbReference type="NCBIfam" id="TIGR02228">
    <property type="entry name" value="sigpep_I_arch"/>
    <property type="match status" value="1"/>
</dbReference>
<evidence type="ECO:0000256" key="10">
    <source>
        <dbReference type="NCBIfam" id="TIGR02228"/>
    </source>
</evidence>
<dbReference type="InterPro" id="IPR001733">
    <property type="entry name" value="Peptidase_S26B"/>
</dbReference>
<dbReference type="Proteomes" id="UP000465778">
    <property type="component" value="Unassembled WGS sequence"/>
</dbReference>
<dbReference type="AlphaFoldDB" id="A0A800N8T6"/>
<dbReference type="EMBL" id="VDEM01000064">
    <property type="protein sequence ID" value="KAF0822215.1"/>
    <property type="molecule type" value="Genomic_DNA"/>
</dbReference>
<dbReference type="InterPro" id="IPR019756">
    <property type="entry name" value="Pept_S26A_signal_pept_1_Ser-AS"/>
</dbReference>
<dbReference type="EC" id="3.4.21.89" evidence="10"/>
<evidence type="ECO:0000256" key="11">
    <source>
        <dbReference type="SAM" id="Phobius"/>
    </source>
</evidence>
<reference evidence="12 13" key="1">
    <citation type="journal article" date="2020" name="G3 (Bethesda)">
        <title>Whole Genome Sequencing and Comparative Genomics of Two Nematicidal Bacillus Strains Reveals a Wide Range of Possible Virulence Factors.</title>
        <authorList>
            <person name="Susic N."/>
            <person name="Janezic S."/>
            <person name="Rupnik M."/>
            <person name="Geric Stare B."/>
        </authorList>
    </citation>
    <scope>NUCLEOTIDE SEQUENCE [LARGE SCALE GENOMIC DNA]</scope>
    <source>
        <strain evidence="12 13">I-1582</strain>
    </source>
</reference>
<comment type="caution">
    <text evidence="12">The sequence shown here is derived from an EMBL/GenBank/DDBJ whole genome shotgun (WGS) entry which is preliminary data.</text>
</comment>
<dbReference type="NCBIfam" id="NF046067">
    <property type="entry name" value="SigPepSipWBacil"/>
    <property type="match status" value="1"/>
</dbReference>
<feature type="transmembrane region" description="Helical" evidence="11">
    <location>
        <begin position="152"/>
        <end position="173"/>
    </location>
</feature>
<dbReference type="InterPro" id="IPR036286">
    <property type="entry name" value="LexA/Signal_pep-like_sf"/>
</dbReference>
<evidence type="ECO:0000256" key="9">
    <source>
        <dbReference type="ARBA" id="ARBA00045533"/>
    </source>
</evidence>
<evidence type="ECO:0000256" key="6">
    <source>
        <dbReference type="ARBA" id="ARBA00022968"/>
    </source>
</evidence>
<dbReference type="PANTHER" id="PTHR10806">
    <property type="entry name" value="SIGNAL PEPTIDASE COMPLEX CATALYTIC SUBUNIT SEC11"/>
    <property type="match status" value="1"/>
</dbReference>
<keyword evidence="4 12" id="KW-0378">Hydrolase</keyword>